<dbReference type="Proteomes" id="UP000054770">
    <property type="component" value="Unassembled WGS sequence"/>
</dbReference>
<dbReference type="EMBL" id="FCON02000011">
    <property type="protein sequence ID" value="SAL32205.1"/>
    <property type="molecule type" value="Genomic_DNA"/>
</dbReference>
<comment type="caution">
    <text evidence="1">The sequence shown here is derived from an EMBL/GenBank/DDBJ whole genome shotgun (WGS) entry which is preliminary data.</text>
</comment>
<evidence type="ECO:0000313" key="2">
    <source>
        <dbReference type="Proteomes" id="UP000054770"/>
    </source>
</evidence>
<reference evidence="1" key="1">
    <citation type="submission" date="2016-01" db="EMBL/GenBank/DDBJ databases">
        <authorList>
            <person name="Peeters C."/>
        </authorList>
    </citation>
    <scope>NUCLEOTIDE SEQUENCE [LARGE SCALE GENOMIC DNA]</scope>
    <source>
        <strain evidence="1">LMG 22940</strain>
    </source>
</reference>
<dbReference type="AlphaFoldDB" id="A0A158GJB5"/>
<protein>
    <submittedName>
        <fullName evidence="1">Uncharacterized protein</fullName>
    </submittedName>
</protein>
<organism evidence="1 2">
    <name type="scientific">Caballeronia choica</name>
    <dbReference type="NCBI Taxonomy" id="326476"/>
    <lineage>
        <taxon>Bacteria</taxon>
        <taxon>Pseudomonadati</taxon>
        <taxon>Pseudomonadota</taxon>
        <taxon>Betaproteobacteria</taxon>
        <taxon>Burkholderiales</taxon>
        <taxon>Burkholderiaceae</taxon>
        <taxon>Caballeronia</taxon>
    </lineage>
</organism>
<keyword evidence="2" id="KW-1185">Reference proteome</keyword>
<accession>A0A158GJB5</accession>
<name>A0A158GJB5_9BURK</name>
<gene>
    <name evidence="1" type="ORF">AWB68_01534</name>
</gene>
<evidence type="ECO:0000313" key="1">
    <source>
        <dbReference type="EMBL" id="SAL32205.1"/>
    </source>
</evidence>
<sequence>MTSDTRESLIALEWNRLKVIEAVAETGLEPKRRVASENQ</sequence>
<proteinExistence type="predicted"/>